<dbReference type="Proteomes" id="UP001497623">
    <property type="component" value="Unassembled WGS sequence"/>
</dbReference>
<feature type="transmembrane region" description="Helical" evidence="2">
    <location>
        <begin position="144"/>
        <end position="168"/>
    </location>
</feature>
<keyword evidence="2" id="KW-1133">Transmembrane helix</keyword>
<keyword evidence="2" id="KW-0812">Transmembrane</keyword>
<dbReference type="PROSITE" id="PS50041">
    <property type="entry name" value="C_TYPE_LECTIN_2"/>
    <property type="match status" value="1"/>
</dbReference>
<evidence type="ECO:0000313" key="5">
    <source>
        <dbReference type="Proteomes" id="UP001497623"/>
    </source>
</evidence>
<feature type="region of interest" description="Disordered" evidence="1">
    <location>
        <begin position="179"/>
        <end position="210"/>
    </location>
</feature>
<dbReference type="InterPro" id="IPR016187">
    <property type="entry name" value="CTDL_fold"/>
</dbReference>
<feature type="domain" description="C-type lectin" evidence="3">
    <location>
        <begin position="13"/>
        <end position="127"/>
    </location>
</feature>
<evidence type="ECO:0000259" key="3">
    <source>
        <dbReference type="PROSITE" id="PS50041"/>
    </source>
</evidence>
<dbReference type="Gene3D" id="3.10.100.10">
    <property type="entry name" value="Mannose-Binding Protein A, subunit A"/>
    <property type="match status" value="1"/>
</dbReference>
<dbReference type="EMBL" id="CAXKWB010016127">
    <property type="protein sequence ID" value="CAL4115531.1"/>
    <property type="molecule type" value="Genomic_DNA"/>
</dbReference>
<dbReference type="CDD" id="cd00037">
    <property type="entry name" value="CLECT"/>
    <property type="match status" value="1"/>
</dbReference>
<reference evidence="4 5" key="1">
    <citation type="submission" date="2024-05" db="EMBL/GenBank/DDBJ databases">
        <authorList>
            <person name="Wallberg A."/>
        </authorList>
    </citation>
    <scope>NUCLEOTIDE SEQUENCE [LARGE SCALE GENOMIC DNA]</scope>
</reference>
<dbReference type="SMART" id="SM00034">
    <property type="entry name" value="CLECT"/>
    <property type="match status" value="1"/>
</dbReference>
<evidence type="ECO:0000313" key="4">
    <source>
        <dbReference type="EMBL" id="CAL4115531.1"/>
    </source>
</evidence>
<dbReference type="SUPFAM" id="SSF56436">
    <property type="entry name" value="C-type lectin-like"/>
    <property type="match status" value="1"/>
</dbReference>
<evidence type="ECO:0000256" key="1">
    <source>
        <dbReference type="SAM" id="MobiDB-lite"/>
    </source>
</evidence>
<evidence type="ECO:0000256" key="2">
    <source>
        <dbReference type="SAM" id="Phobius"/>
    </source>
</evidence>
<organism evidence="4 5">
    <name type="scientific">Meganyctiphanes norvegica</name>
    <name type="common">Northern krill</name>
    <name type="synonym">Thysanopoda norvegica</name>
    <dbReference type="NCBI Taxonomy" id="48144"/>
    <lineage>
        <taxon>Eukaryota</taxon>
        <taxon>Metazoa</taxon>
        <taxon>Ecdysozoa</taxon>
        <taxon>Arthropoda</taxon>
        <taxon>Crustacea</taxon>
        <taxon>Multicrustacea</taxon>
        <taxon>Malacostraca</taxon>
        <taxon>Eumalacostraca</taxon>
        <taxon>Eucarida</taxon>
        <taxon>Euphausiacea</taxon>
        <taxon>Euphausiidae</taxon>
        <taxon>Meganyctiphanes</taxon>
    </lineage>
</organism>
<dbReference type="InterPro" id="IPR001304">
    <property type="entry name" value="C-type_lectin-like"/>
</dbReference>
<gene>
    <name evidence="4" type="ORF">MNOR_LOCUS20676</name>
</gene>
<protein>
    <recommendedName>
        <fullName evidence="3">C-type lectin domain-containing protein</fullName>
    </recommendedName>
</protein>
<sequence length="210" mass="23752">MTQVKCSSPYEYLSGKCLLVPDVAEVWNDAYKHCMGIGNGYLAKIEELALLKDWLDNKYNSRLYWLGATRKDDVWIWFTGGSFNTTGPYWMEGEGYTHNRVCLSVSASDLKYSDNTKCSDKNGFICESKPETLIDDTSPIDWKILFIASLITVFFLLVIIFGLGAYVYSLKRSSKGSTEVKKGKEMEEGHNTQGNLTTRHDSENSLYGQL</sequence>
<dbReference type="InterPro" id="IPR016186">
    <property type="entry name" value="C-type_lectin-like/link_sf"/>
</dbReference>
<dbReference type="Pfam" id="PF00059">
    <property type="entry name" value="Lectin_C"/>
    <property type="match status" value="1"/>
</dbReference>
<accession>A0AAV2R485</accession>
<dbReference type="AlphaFoldDB" id="A0AAV2R485"/>
<name>A0AAV2R485_MEGNR</name>
<keyword evidence="2" id="KW-0472">Membrane</keyword>
<proteinExistence type="predicted"/>
<keyword evidence="5" id="KW-1185">Reference proteome</keyword>
<comment type="caution">
    <text evidence="4">The sequence shown here is derived from an EMBL/GenBank/DDBJ whole genome shotgun (WGS) entry which is preliminary data.</text>
</comment>
<feature type="compositionally biased region" description="Basic and acidic residues" evidence="1">
    <location>
        <begin position="179"/>
        <end position="190"/>
    </location>
</feature>